<feature type="signal peptide" evidence="5">
    <location>
        <begin position="1"/>
        <end position="18"/>
    </location>
</feature>
<dbReference type="InterPro" id="IPR036322">
    <property type="entry name" value="WD40_repeat_dom_sf"/>
</dbReference>
<dbReference type="SMART" id="SM00320">
    <property type="entry name" value="WD40"/>
    <property type="match status" value="3"/>
</dbReference>
<keyword evidence="3" id="KW-0677">Repeat</keyword>
<dbReference type="PRINTS" id="PR00320">
    <property type="entry name" value="GPROTEINBRPT"/>
</dbReference>
<keyword evidence="1" id="KW-0597">Phosphoprotein</keyword>
<dbReference type="Pfam" id="PF00400">
    <property type="entry name" value="WD40"/>
    <property type="match status" value="2"/>
</dbReference>
<evidence type="ECO:0000256" key="3">
    <source>
        <dbReference type="ARBA" id="ARBA00022737"/>
    </source>
</evidence>
<evidence type="ECO:0000256" key="2">
    <source>
        <dbReference type="ARBA" id="ARBA00022574"/>
    </source>
</evidence>
<dbReference type="PANTHER" id="PTHR14091">
    <property type="entry name" value="PERIODIC TRYPTOPHAN PROTEIN 1"/>
    <property type="match status" value="1"/>
</dbReference>
<dbReference type="InterPro" id="IPR019775">
    <property type="entry name" value="WD40_repeat_CS"/>
</dbReference>
<evidence type="ECO:0000256" key="5">
    <source>
        <dbReference type="SAM" id="SignalP"/>
    </source>
</evidence>
<keyword evidence="2 4" id="KW-0853">WD repeat</keyword>
<dbReference type="InterPro" id="IPR001680">
    <property type="entry name" value="WD40_rpt"/>
</dbReference>
<dbReference type="AlphaFoldDB" id="A0A2N9EWD9"/>
<dbReference type="PROSITE" id="PS50294">
    <property type="entry name" value="WD_REPEATS_REGION"/>
    <property type="match status" value="1"/>
</dbReference>
<dbReference type="EMBL" id="OIVN01000372">
    <property type="protein sequence ID" value="SPC79198.1"/>
    <property type="molecule type" value="Genomic_DNA"/>
</dbReference>
<gene>
    <name evidence="6" type="ORF">FSB_LOCUS7080</name>
</gene>
<dbReference type="InterPro" id="IPR020472">
    <property type="entry name" value="WD40_PAC1"/>
</dbReference>
<feature type="chain" id="PRO_5014737819" evidence="5">
    <location>
        <begin position="19"/>
        <end position="300"/>
    </location>
</feature>
<dbReference type="PROSITE" id="PS50082">
    <property type="entry name" value="WD_REPEATS_2"/>
    <property type="match status" value="1"/>
</dbReference>
<proteinExistence type="predicted"/>
<protein>
    <submittedName>
        <fullName evidence="6">Uncharacterized protein</fullName>
    </submittedName>
</protein>
<dbReference type="SUPFAM" id="SSF50978">
    <property type="entry name" value="WD40 repeat-like"/>
    <property type="match status" value="1"/>
</dbReference>
<reference evidence="6" key="1">
    <citation type="submission" date="2018-02" db="EMBL/GenBank/DDBJ databases">
        <authorList>
            <person name="Cohen D.B."/>
            <person name="Kent A.D."/>
        </authorList>
    </citation>
    <scope>NUCLEOTIDE SEQUENCE</scope>
</reference>
<feature type="repeat" description="WD" evidence="4">
    <location>
        <begin position="195"/>
        <end position="237"/>
    </location>
</feature>
<dbReference type="GO" id="GO:0006364">
    <property type="term" value="P:rRNA processing"/>
    <property type="evidence" value="ECO:0007669"/>
    <property type="project" value="InterPro"/>
</dbReference>
<accession>A0A2N9EWD9</accession>
<dbReference type="InterPro" id="IPR015943">
    <property type="entry name" value="WD40/YVTN_repeat-like_dom_sf"/>
</dbReference>
<dbReference type="InterPro" id="IPR044285">
    <property type="entry name" value="PWP1"/>
</dbReference>
<keyword evidence="5" id="KW-0732">Signal</keyword>
<organism evidence="6">
    <name type="scientific">Fagus sylvatica</name>
    <name type="common">Beechnut</name>
    <dbReference type="NCBI Taxonomy" id="28930"/>
    <lineage>
        <taxon>Eukaryota</taxon>
        <taxon>Viridiplantae</taxon>
        <taxon>Streptophyta</taxon>
        <taxon>Embryophyta</taxon>
        <taxon>Tracheophyta</taxon>
        <taxon>Spermatophyta</taxon>
        <taxon>Magnoliopsida</taxon>
        <taxon>eudicotyledons</taxon>
        <taxon>Gunneridae</taxon>
        <taxon>Pentapetalae</taxon>
        <taxon>rosids</taxon>
        <taxon>fabids</taxon>
        <taxon>Fagales</taxon>
        <taxon>Fagaceae</taxon>
        <taxon>Fagus</taxon>
    </lineage>
</organism>
<name>A0A2N9EWD9_FAGSY</name>
<evidence type="ECO:0000256" key="4">
    <source>
        <dbReference type="PROSITE-ProRule" id="PRU00221"/>
    </source>
</evidence>
<evidence type="ECO:0000256" key="1">
    <source>
        <dbReference type="ARBA" id="ARBA00022553"/>
    </source>
</evidence>
<dbReference type="GO" id="GO:0005634">
    <property type="term" value="C:nucleus"/>
    <property type="evidence" value="ECO:0007669"/>
    <property type="project" value="TreeGrafter"/>
</dbReference>
<dbReference type="Gene3D" id="2.130.10.10">
    <property type="entry name" value="YVTN repeat-like/Quinoprotein amine dehydrogenase"/>
    <property type="match status" value="1"/>
</dbReference>
<dbReference type="PANTHER" id="PTHR14091:SF0">
    <property type="entry name" value="PERIODIC TRYPTOPHAN PROTEIN 1 HOMOLOG"/>
    <property type="match status" value="1"/>
</dbReference>
<sequence length="300" mass="33494">MCWSNSWLCMLIWLLGYAVDIVAVIDEDDEEMDVDAAKEAGDGLRELDMENFDEEDDVLVCLVILEHHILFSITPFQDEDSEDAEDMTINPTDVVLVCARSGEDVSQLEVWIYEEADDGDPNVYVHHDIIISANPLCTAWLDCSLKGNFIAVGSMEPSIEIWDLDILDEVQPCVVLGGIAERKEKKKRVVIKSKKDSHKGPVLGLAWNKEYRNILASASGDKRVKIWDVATGKCNITMEHHTDKGAVFSVSFSEDSPFLLAIGGSKGSLEVWDTLSDAGIQRRFGNYIKQKTPQPSLEDK</sequence>
<evidence type="ECO:0000313" key="6">
    <source>
        <dbReference type="EMBL" id="SPC79198.1"/>
    </source>
</evidence>
<dbReference type="PROSITE" id="PS00678">
    <property type="entry name" value="WD_REPEATS_1"/>
    <property type="match status" value="1"/>
</dbReference>